<sequence length="83" mass="9777">MFNLNVQRFKNHIIIHWQSAEITILLKDIINITTNDIPLKKLDHVVYIGIPSLSRKKVIIKTKKFNYVLYTNNTSEILNKIEI</sequence>
<feature type="domain" description="Sublancin immunity protein SunI-like PH" evidence="1">
    <location>
        <begin position="2"/>
        <end position="82"/>
    </location>
</feature>
<keyword evidence="2" id="KW-0614">Plasmid</keyword>
<accession>A0A9W4AFG7</accession>
<dbReference type="Proteomes" id="UP000055316">
    <property type="component" value="Plasmid pKK2"/>
</dbReference>
<dbReference type="RefSeq" id="WP_000482659.1">
    <property type="nucleotide sequence ID" value="NZ_AP014866.1"/>
</dbReference>
<geneLocation type="plasmid" evidence="3">
    <name>pKK2 DNA</name>
</geneLocation>
<organism evidence="2 3">
    <name type="scientific">Bacillus thuringiensis subsp. tolworthi</name>
    <dbReference type="NCBI Taxonomy" id="1442"/>
    <lineage>
        <taxon>Bacteria</taxon>
        <taxon>Bacillati</taxon>
        <taxon>Bacillota</taxon>
        <taxon>Bacilli</taxon>
        <taxon>Bacillales</taxon>
        <taxon>Bacillaceae</taxon>
        <taxon>Bacillus</taxon>
        <taxon>Bacillus cereus group</taxon>
    </lineage>
</organism>
<proteinExistence type="predicted"/>
<evidence type="ECO:0000259" key="1">
    <source>
        <dbReference type="Pfam" id="PF23491"/>
    </source>
</evidence>
<dbReference type="AlphaFoldDB" id="A0A9W4AFG7"/>
<gene>
    <name evidence="2" type="ORF">KNN_06871</name>
</gene>
<reference evidence="2 3" key="1">
    <citation type="submission" date="2015-05" db="EMBL/GenBank/DDBJ databases">
        <title>Whole genome sequence of Bacillus thuringiensis serovar tolworthi Pasteur Institute Standard strain.</title>
        <authorList>
            <person name="Kanda K."/>
            <person name="Nakashima K."/>
            <person name="Nagano Y."/>
        </authorList>
    </citation>
    <scope>NUCLEOTIDE SEQUENCE [LARGE SCALE GENOMIC DNA]</scope>
    <source>
        <strain evidence="2 3">Pasteur Institute Standard strain</strain>
        <plasmid evidence="3">pKK2 DNA</plasmid>
    </source>
</reference>
<evidence type="ECO:0000313" key="3">
    <source>
        <dbReference type="Proteomes" id="UP000055316"/>
    </source>
</evidence>
<dbReference type="Pfam" id="PF23491">
    <property type="entry name" value="bPH_8"/>
    <property type="match status" value="1"/>
</dbReference>
<evidence type="ECO:0000313" key="2">
    <source>
        <dbReference type="EMBL" id="BAR87604.1"/>
    </source>
</evidence>
<dbReference type="EMBL" id="AP014866">
    <property type="protein sequence ID" value="BAR87604.1"/>
    <property type="molecule type" value="Genomic_DNA"/>
</dbReference>
<protein>
    <recommendedName>
        <fullName evidence="1">Sublancin immunity protein SunI-like PH domain-containing protein</fullName>
    </recommendedName>
</protein>
<dbReference type="InterPro" id="IPR055365">
    <property type="entry name" value="PH_SunI-like"/>
</dbReference>
<name>A0A9W4AFG7_BACTO</name>